<evidence type="ECO:0000313" key="2">
    <source>
        <dbReference type="EMBL" id="KAF2439770.1"/>
    </source>
</evidence>
<accession>A0A9P4P999</accession>
<dbReference type="AlphaFoldDB" id="A0A9P4P999"/>
<evidence type="ECO:0000256" key="1">
    <source>
        <dbReference type="SAM" id="MobiDB-lite"/>
    </source>
</evidence>
<organism evidence="2 3">
    <name type="scientific">Karstenula rhodostoma CBS 690.94</name>
    <dbReference type="NCBI Taxonomy" id="1392251"/>
    <lineage>
        <taxon>Eukaryota</taxon>
        <taxon>Fungi</taxon>
        <taxon>Dikarya</taxon>
        <taxon>Ascomycota</taxon>
        <taxon>Pezizomycotina</taxon>
        <taxon>Dothideomycetes</taxon>
        <taxon>Pleosporomycetidae</taxon>
        <taxon>Pleosporales</taxon>
        <taxon>Massarineae</taxon>
        <taxon>Didymosphaeriaceae</taxon>
        <taxon>Karstenula</taxon>
    </lineage>
</organism>
<evidence type="ECO:0000313" key="3">
    <source>
        <dbReference type="Proteomes" id="UP000799764"/>
    </source>
</evidence>
<reference evidence="2" key="1">
    <citation type="journal article" date="2020" name="Stud. Mycol.">
        <title>101 Dothideomycetes genomes: a test case for predicting lifestyles and emergence of pathogens.</title>
        <authorList>
            <person name="Haridas S."/>
            <person name="Albert R."/>
            <person name="Binder M."/>
            <person name="Bloem J."/>
            <person name="Labutti K."/>
            <person name="Salamov A."/>
            <person name="Andreopoulos B."/>
            <person name="Baker S."/>
            <person name="Barry K."/>
            <person name="Bills G."/>
            <person name="Bluhm B."/>
            <person name="Cannon C."/>
            <person name="Castanera R."/>
            <person name="Culley D."/>
            <person name="Daum C."/>
            <person name="Ezra D."/>
            <person name="Gonzalez J."/>
            <person name="Henrissat B."/>
            <person name="Kuo A."/>
            <person name="Liang C."/>
            <person name="Lipzen A."/>
            <person name="Lutzoni F."/>
            <person name="Magnuson J."/>
            <person name="Mondo S."/>
            <person name="Nolan M."/>
            <person name="Ohm R."/>
            <person name="Pangilinan J."/>
            <person name="Park H.-J."/>
            <person name="Ramirez L."/>
            <person name="Alfaro M."/>
            <person name="Sun H."/>
            <person name="Tritt A."/>
            <person name="Yoshinaga Y."/>
            <person name="Zwiers L.-H."/>
            <person name="Turgeon B."/>
            <person name="Goodwin S."/>
            <person name="Spatafora J."/>
            <person name="Crous P."/>
            <person name="Grigoriev I."/>
        </authorList>
    </citation>
    <scope>NUCLEOTIDE SEQUENCE</scope>
    <source>
        <strain evidence="2">CBS 690.94</strain>
    </source>
</reference>
<dbReference type="Proteomes" id="UP000799764">
    <property type="component" value="Unassembled WGS sequence"/>
</dbReference>
<dbReference type="OrthoDB" id="3779151at2759"/>
<feature type="compositionally biased region" description="Polar residues" evidence="1">
    <location>
        <begin position="1"/>
        <end position="23"/>
    </location>
</feature>
<feature type="region of interest" description="Disordered" evidence="1">
    <location>
        <begin position="1"/>
        <end position="54"/>
    </location>
</feature>
<dbReference type="PANTHER" id="PTHR42085">
    <property type="entry name" value="F-BOX DOMAIN-CONTAINING PROTEIN"/>
    <property type="match status" value="1"/>
</dbReference>
<dbReference type="InterPro" id="IPR038883">
    <property type="entry name" value="AN11006-like"/>
</dbReference>
<sequence>MQASKESVSTDQSSQNPDSTQDQTDGEARISLHAQSPHAVAGSSSSQDDGNHHSAALPVSLQKHNPMSESRSHADLQRVSCGESIKTAMENINFSIGRSSRRPTDRLDTNPVLARLGHRRAESTVVPTSVVSEPVVRTNSAPPISTPAAPNARKPNSQATFEGLPGELRNQVYHLLFAGHPTILALRDNRLYNMTAVPNRKSYFKLLPGLAYTNRRAYNEIATFLLENRTMEISVLADLHYFEDTLEQLPGQKGWNSVKSMRFTRFSDLATSPARTRELFDCIARCRNIEQLTLQVKLDLLHMPEHGAAYRQLAFLNGTPGVKSPDQVAATYELDLLFDLPNLQKLTLICEWHREGPVRCTPRTMTTFWDLQDWVARGFARQAENVKAVIQSLPFNDPKEMGAWTVRIKRGKSKNAV</sequence>
<dbReference type="PANTHER" id="PTHR42085:SF1">
    <property type="entry name" value="F-BOX DOMAIN-CONTAINING PROTEIN"/>
    <property type="match status" value="1"/>
</dbReference>
<gene>
    <name evidence="2" type="ORF">P171DRAFT_435633</name>
</gene>
<protein>
    <submittedName>
        <fullName evidence="2">Uncharacterized protein</fullName>
    </submittedName>
</protein>
<keyword evidence="3" id="KW-1185">Reference proteome</keyword>
<comment type="caution">
    <text evidence="2">The sequence shown here is derived from an EMBL/GenBank/DDBJ whole genome shotgun (WGS) entry which is preliminary data.</text>
</comment>
<proteinExistence type="predicted"/>
<dbReference type="EMBL" id="MU001508">
    <property type="protein sequence ID" value="KAF2439770.1"/>
    <property type="molecule type" value="Genomic_DNA"/>
</dbReference>
<name>A0A9P4P999_9PLEO</name>
<feature type="region of interest" description="Disordered" evidence="1">
    <location>
        <begin position="137"/>
        <end position="157"/>
    </location>
</feature>